<protein>
    <recommendedName>
        <fullName evidence="10">G-protein coupled receptors family 3 profile domain-containing protein</fullName>
    </recommendedName>
</protein>
<evidence type="ECO:0000313" key="12">
    <source>
        <dbReference type="Proteomes" id="UP000018721"/>
    </source>
</evidence>
<proteinExistence type="predicted"/>
<keyword evidence="8" id="KW-0807">Transducer</keyword>
<reference evidence="11 12" key="1">
    <citation type="submission" date="2013-11" db="EMBL/GenBank/DDBJ databases">
        <title>The Genome Sequence of Phytophthora parasitica P1569.</title>
        <authorList>
            <consortium name="The Broad Institute Genomics Platform"/>
            <person name="Russ C."/>
            <person name="Tyler B."/>
            <person name="Panabieres F."/>
            <person name="Shan W."/>
            <person name="Tripathy S."/>
            <person name="Grunwald N."/>
            <person name="Machado M."/>
            <person name="Johnson C.S."/>
            <person name="Arredondo F."/>
            <person name="Hong C."/>
            <person name="Coffey M."/>
            <person name="Young S.K."/>
            <person name="Zeng Q."/>
            <person name="Gargeya S."/>
            <person name="Fitzgerald M."/>
            <person name="Abouelleil A."/>
            <person name="Alvarado L."/>
            <person name="Chapman S.B."/>
            <person name="Gainer-Dewar J."/>
            <person name="Goldberg J."/>
            <person name="Griggs A."/>
            <person name="Gujja S."/>
            <person name="Hansen M."/>
            <person name="Howarth C."/>
            <person name="Imamovic A."/>
            <person name="Ireland A."/>
            <person name="Larimer J."/>
            <person name="McCowan C."/>
            <person name="Murphy C."/>
            <person name="Pearson M."/>
            <person name="Poon T.W."/>
            <person name="Priest M."/>
            <person name="Roberts A."/>
            <person name="Saif S."/>
            <person name="Shea T."/>
            <person name="Sykes S."/>
            <person name="Wortman J."/>
            <person name="Nusbaum C."/>
            <person name="Birren B."/>
        </authorList>
    </citation>
    <scope>NUCLEOTIDE SEQUENCE [LARGE SCALE GENOMIC DNA]</scope>
    <source>
        <strain evidence="11 12">P1569</strain>
    </source>
</reference>
<evidence type="ECO:0000256" key="6">
    <source>
        <dbReference type="ARBA" id="ARBA00023170"/>
    </source>
</evidence>
<dbReference type="InterPro" id="IPR002455">
    <property type="entry name" value="GPCR3_GABA-B"/>
</dbReference>
<dbReference type="Pfam" id="PF00003">
    <property type="entry name" value="7tm_3"/>
    <property type="match status" value="1"/>
</dbReference>
<dbReference type="AlphaFoldDB" id="V9F639"/>
<feature type="transmembrane region" description="Helical" evidence="9">
    <location>
        <begin position="788"/>
        <end position="810"/>
    </location>
</feature>
<evidence type="ECO:0000256" key="9">
    <source>
        <dbReference type="SAM" id="Phobius"/>
    </source>
</evidence>
<dbReference type="PRINTS" id="PR00248">
    <property type="entry name" value="GPCRMGR"/>
</dbReference>
<feature type="transmembrane region" description="Helical" evidence="9">
    <location>
        <begin position="600"/>
        <end position="622"/>
    </location>
</feature>
<evidence type="ECO:0000256" key="8">
    <source>
        <dbReference type="ARBA" id="ARBA00023224"/>
    </source>
</evidence>
<organism evidence="11 12">
    <name type="scientific">Phytophthora nicotianae P1569</name>
    <dbReference type="NCBI Taxonomy" id="1317065"/>
    <lineage>
        <taxon>Eukaryota</taxon>
        <taxon>Sar</taxon>
        <taxon>Stramenopiles</taxon>
        <taxon>Oomycota</taxon>
        <taxon>Peronosporomycetes</taxon>
        <taxon>Peronosporales</taxon>
        <taxon>Peronosporaceae</taxon>
        <taxon>Phytophthora</taxon>
    </lineage>
</organism>
<keyword evidence="5 9" id="KW-0472">Membrane</keyword>
<dbReference type="PROSITE" id="PS50259">
    <property type="entry name" value="G_PROTEIN_RECEP_F3_4"/>
    <property type="match status" value="1"/>
</dbReference>
<evidence type="ECO:0000313" key="11">
    <source>
        <dbReference type="EMBL" id="ETI46990.1"/>
    </source>
</evidence>
<evidence type="ECO:0000256" key="4">
    <source>
        <dbReference type="ARBA" id="ARBA00023040"/>
    </source>
</evidence>
<dbReference type="HOGENOM" id="CLU_004687_0_0_1"/>
<evidence type="ECO:0000259" key="10">
    <source>
        <dbReference type="PROSITE" id="PS50259"/>
    </source>
</evidence>
<dbReference type="EMBL" id="ANIZ01001477">
    <property type="protein sequence ID" value="ETI46990.1"/>
    <property type="molecule type" value="Genomic_DNA"/>
</dbReference>
<gene>
    <name evidence="11" type="ORF">F443_08697</name>
</gene>
<evidence type="ECO:0000256" key="2">
    <source>
        <dbReference type="ARBA" id="ARBA00022692"/>
    </source>
</evidence>
<accession>V9F639</accession>
<dbReference type="Proteomes" id="UP000018721">
    <property type="component" value="Unassembled WGS sequence"/>
</dbReference>
<feature type="transmembrane region" description="Helical" evidence="9">
    <location>
        <begin position="760"/>
        <end position="782"/>
    </location>
</feature>
<dbReference type="eggNOG" id="KOG1055">
    <property type="taxonomic scope" value="Eukaryota"/>
</dbReference>
<feature type="transmembrane region" description="Helical" evidence="9">
    <location>
        <begin position="724"/>
        <end position="748"/>
    </location>
</feature>
<evidence type="ECO:0000256" key="5">
    <source>
        <dbReference type="ARBA" id="ARBA00023136"/>
    </source>
</evidence>
<dbReference type="GO" id="GO:0038039">
    <property type="term" value="C:G protein-coupled receptor heterodimeric complex"/>
    <property type="evidence" value="ECO:0007669"/>
    <property type="project" value="TreeGrafter"/>
</dbReference>
<dbReference type="InterPro" id="IPR017978">
    <property type="entry name" value="GPCR_3_C"/>
</dbReference>
<name>V9F639_PHYNI</name>
<keyword evidence="6" id="KW-0675">Receptor</keyword>
<dbReference type="CDD" id="cd15047">
    <property type="entry name" value="7tmC_GABA-B-like"/>
    <property type="match status" value="1"/>
</dbReference>
<dbReference type="OrthoDB" id="2150267at2759"/>
<keyword evidence="4" id="KW-0297">G-protein coupled receptor</keyword>
<comment type="subcellular location">
    <subcellularLocation>
        <location evidence="1">Membrane</location>
        <topology evidence="1">Multi-pass membrane protein</topology>
    </subcellularLocation>
</comment>
<dbReference type="PANTHER" id="PTHR10519">
    <property type="entry name" value="GABA-B RECEPTOR"/>
    <property type="match status" value="1"/>
</dbReference>
<comment type="caution">
    <text evidence="11">The sequence shown here is derived from an EMBL/GenBank/DDBJ whole genome shotgun (WGS) entry which is preliminary data.</text>
</comment>
<dbReference type="InterPro" id="IPR000337">
    <property type="entry name" value="GPCR_3"/>
</dbReference>
<dbReference type="GO" id="GO:0004965">
    <property type="term" value="F:G protein-coupled GABA receptor activity"/>
    <property type="evidence" value="ECO:0007669"/>
    <property type="project" value="InterPro"/>
</dbReference>
<dbReference type="PANTHER" id="PTHR10519:SF20">
    <property type="entry name" value="G-PROTEIN COUPLED RECEPTOR 156-RELATED"/>
    <property type="match status" value="1"/>
</dbReference>
<keyword evidence="12" id="KW-1185">Reference proteome</keyword>
<keyword evidence="7" id="KW-0325">Glycoprotein</keyword>
<evidence type="ECO:0000256" key="7">
    <source>
        <dbReference type="ARBA" id="ARBA00023180"/>
    </source>
</evidence>
<evidence type="ECO:0000256" key="1">
    <source>
        <dbReference type="ARBA" id="ARBA00004141"/>
    </source>
</evidence>
<keyword evidence="2 9" id="KW-0812">Transmembrane</keyword>
<keyword evidence="3 9" id="KW-1133">Transmembrane helix</keyword>
<feature type="domain" description="G-protein coupled receptors family 3 profile" evidence="10">
    <location>
        <begin position="568"/>
        <end position="816"/>
    </location>
</feature>
<feature type="transmembrane region" description="Helical" evidence="9">
    <location>
        <begin position="634"/>
        <end position="653"/>
    </location>
</feature>
<evidence type="ECO:0000256" key="3">
    <source>
        <dbReference type="ARBA" id="ARBA00022989"/>
    </source>
</evidence>
<feature type="transmembrane region" description="Helical" evidence="9">
    <location>
        <begin position="674"/>
        <end position="695"/>
    </location>
</feature>
<feature type="transmembrane region" description="Helical" evidence="9">
    <location>
        <begin position="566"/>
        <end position="588"/>
    </location>
</feature>
<sequence length="892" mass="97957">MEAEKGVSSQERDSSGRLVHPFMQAALKYPRYTVDDPRTAAGTAYTDACLGNGVFYGANQPSDGSSRGEVKGTLSIDVGDWDSHVLASMVAAVVAEEVIGYKVSLNYGGPTAEITMRMSSAKTGICTPTHFNVETWPSSSMSRLRVYFNESYLIGGVGYFGGTGLYTTHQFVLDAAAATPPYFPGFWMDYKMTDTLINMLNVDIFKASKYYPPPTTHCPDGVMGCMDHCEKSEACTQREAAGKVCLVVAMMYPRYDRGYFQAVVSNLGIAAYFCFIGYDGVNQYAHDAAKNGTPVIFIHWEPEIFHVTHKGLFDRIFLPRTDPERVKLSTADYGENGYGKKTNNPVDVDYPNLQPIKFAASIVKNQPAGSLFSKFSLADADINNVMTEYVAVSSDTTEPSPYFRAACNWVKENYNTWSEWVDRLPLCTFEDHIISQVTGCGNDSSVRTIDFAWKSPNPGGAALPNDCDGGVSTLPETIATSRSCDWIFENRRTWTGWIDEKPACDSCFYFYSVSECASASFRTVEYFWKLPNASHRQFSAECFGGESLPESLIVDCEYMPTSSPSFAAMTVFAAIVTALLVAAILLVVKNRNAPIIRRSQYEMLLLMIFGGFFITGAAVAYAGKPTRTLCGLRPVLVCMGFTTIFGALVIKSLRVYRVFMRAAMKRVKVTLLKILKILSVFYIGDIVIFVAWFAADFPEPTITTKDATEFRGTVDRISCSSSSFIFTALLIFWKAILLMLGLYLSFLIRNVSVDFQESPWIFGSVVVVLVGCLVLMPMSYMVDMRASTYYVFLACCLLICTVLIMCLMLAPKLFRLKEAASSASSGASGARSRVSMVGLAGVSPVGAVSETDACVSVAVSLSLSQFRVLALGIARIDNWASSGWCNCSCVTF</sequence>